<reference evidence="1 2" key="1">
    <citation type="submission" date="2023-07" db="EMBL/GenBank/DDBJ databases">
        <title>Genomic Encyclopedia of Type Strains, Phase IV (KMG-IV): sequencing the most valuable type-strain genomes for metagenomic binning, comparative biology and taxonomic classification.</title>
        <authorList>
            <person name="Goeker M."/>
        </authorList>
    </citation>
    <scope>NUCLEOTIDE SEQUENCE [LARGE SCALE GENOMIC DNA]</scope>
    <source>
        <strain evidence="1 2">DSM 17723</strain>
    </source>
</reference>
<gene>
    <name evidence="1" type="ORF">J2S02_000769</name>
</gene>
<dbReference type="EMBL" id="JAUSTZ010000001">
    <property type="protein sequence ID" value="MDQ0224447.1"/>
    <property type="molecule type" value="Genomic_DNA"/>
</dbReference>
<protein>
    <submittedName>
        <fullName evidence="1">Uncharacterized protein</fullName>
    </submittedName>
</protein>
<organism evidence="1 2">
    <name type="scientific">Metabacillus niabensis</name>
    <dbReference type="NCBI Taxonomy" id="324854"/>
    <lineage>
        <taxon>Bacteria</taxon>
        <taxon>Bacillati</taxon>
        <taxon>Bacillota</taxon>
        <taxon>Bacilli</taxon>
        <taxon>Bacillales</taxon>
        <taxon>Bacillaceae</taxon>
        <taxon>Metabacillus</taxon>
    </lineage>
</organism>
<evidence type="ECO:0000313" key="2">
    <source>
        <dbReference type="Proteomes" id="UP001232245"/>
    </source>
</evidence>
<dbReference type="Proteomes" id="UP001232245">
    <property type="component" value="Unassembled WGS sequence"/>
</dbReference>
<accession>A0ABT9YWX0</accession>
<name>A0ABT9YWX0_9BACI</name>
<sequence length="122" mass="14523">MDTIHDSKILNYQIDFESSKIEVKVVIEKKQVKILFEDFFAFHFEDQLPDSILLDIVEGDVNSFALDNKELLDKSKDYSWPMDYEYVEDMINYIKENSYKYYKVQASYGLNGWILAKRVLIE</sequence>
<evidence type="ECO:0000313" key="1">
    <source>
        <dbReference type="EMBL" id="MDQ0224447.1"/>
    </source>
</evidence>
<dbReference type="RefSeq" id="WP_174880496.1">
    <property type="nucleotide sequence ID" value="NZ_CADEPK010000199.1"/>
</dbReference>
<comment type="caution">
    <text evidence="1">The sequence shown here is derived from an EMBL/GenBank/DDBJ whole genome shotgun (WGS) entry which is preliminary data.</text>
</comment>
<keyword evidence="2" id="KW-1185">Reference proteome</keyword>
<proteinExistence type="predicted"/>